<feature type="transmembrane region" description="Helical" evidence="1">
    <location>
        <begin position="334"/>
        <end position="354"/>
    </location>
</feature>
<dbReference type="InterPro" id="IPR043128">
    <property type="entry name" value="Rev_trsase/Diguanyl_cyclase"/>
</dbReference>
<dbReference type="Pfam" id="PF00563">
    <property type="entry name" value="EAL"/>
    <property type="match status" value="1"/>
</dbReference>
<reference evidence="5 6" key="1">
    <citation type="submission" date="2014-07" db="EMBL/GenBank/DDBJ databases">
        <title>Tepidicaulis marinum gen. nov., sp. nov., a novel marine bacterium denitrifying nitrate to nitrous oxide strictly under microaerobic conditions.</title>
        <authorList>
            <person name="Takeuchi M."/>
            <person name="Yamagishi T."/>
            <person name="Kamagata Y."/>
            <person name="Oshima K."/>
            <person name="Hattori M."/>
            <person name="Katayama T."/>
            <person name="Hanada S."/>
            <person name="Tamaki H."/>
            <person name="Marumo K."/>
            <person name="Maeda H."/>
            <person name="Nedachi M."/>
            <person name="Iwasaki W."/>
            <person name="Suwa Y."/>
            <person name="Sakata S."/>
        </authorList>
    </citation>
    <scope>NUCLEOTIDE SEQUENCE [LARGE SCALE GENOMIC DNA]</scope>
    <source>
        <strain evidence="5 6">MA2</strain>
    </source>
</reference>
<feature type="transmembrane region" description="Helical" evidence="1">
    <location>
        <begin position="250"/>
        <end position="268"/>
    </location>
</feature>
<dbReference type="SUPFAM" id="SSF141868">
    <property type="entry name" value="EAL domain-like"/>
    <property type="match status" value="1"/>
</dbReference>
<dbReference type="PANTHER" id="PTHR44757:SF2">
    <property type="entry name" value="BIOFILM ARCHITECTURE MAINTENANCE PROTEIN MBAA"/>
    <property type="match status" value="1"/>
</dbReference>
<dbReference type="Gene3D" id="3.30.70.270">
    <property type="match status" value="1"/>
</dbReference>
<feature type="transmembrane region" description="Helical" evidence="1">
    <location>
        <begin position="183"/>
        <end position="207"/>
    </location>
</feature>
<name>A0A081BAF6_9HYPH</name>
<dbReference type="SMART" id="SM00267">
    <property type="entry name" value="GGDEF"/>
    <property type="match status" value="1"/>
</dbReference>
<evidence type="ECO:0000259" key="3">
    <source>
        <dbReference type="PROSITE" id="PS50883"/>
    </source>
</evidence>
<dbReference type="eggNOG" id="COG5001">
    <property type="taxonomic scope" value="Bacteria"/>
</dbReference>
<dbReference type="CDD" id="cd01949">
    <property type="entry name" value="GGDEF"/>
    <property type="match status" value="1"/>
</dbReference>
<keyword evidence="1" id="KW-1133">Transmembrane helix</keyword>
<dbReference type="SUPFAM" id="SSF55073">
    <property type="entry name" value="Nucleotide cyclase"/>
    <property type="match status" value="1"/>
</dbReference>
<protein>
    <submittedName>
        <fullName evidence="5">PAS/PAC sensor-containing diguanylate cyclase/phosphodiesterase</fullName>
    </submittedName>
</protein>
<dbReference type="AlphaFoldDB" id="A0A081BAF6"/>
<dbReference type="SMART" id="SM00052">
    <property type="entry name" value="EAL"/>
    <property type="match status" value="1"/>
</dbReference>
<evidence type="ECO:0000313" key="5">
    <source>
        <dbReference type="EMBL" id="GAK45024.1"/>
    </source>
</evidence>
<keyword evidence="6" id="KW-1185">Reference proteome</keyword>
<evidence type="ECO:0000256" key="1">
    <source>
        <dbReference type="SAM" id="Phobius"/>
    </source>
</evidence>
<dbReference type="Pfam" id="PF08447">
    <property type="entry name" value="PAS_3"/>
    <property type="match status" value="1"/>
</dbReference>
<organism evidence="5 6">
    <name type="scientific">Tepidicaulis marinus</name>
    <dbReference type="NCBI Taxonomy" id="1333998"/>
    <lineage>
        <taxon>Bacteria</taxon>
        <taxon>Pseudomonadati</taxon>
        <taxon>Pseudomonadota</taxon>
        <taxon>Alphaproteobacteria</taxon>
        <taxon>Hyphomicrobiales</taxon>
        <taxon>Parvibaculaceae</taxon>
        <taxon>Tepidicaulis</taxon>
    </lineage>
</organism>
<evidence type="ECO:0000256" key="2">
    <source>
        <dbReference type="SAM" id="SignalP"/>
    </source>
</evidence>
<dbReference type="InterPro" id="IPR013655">
    <property type="entry name" value="PAS_fold_3"/>
</dbReference>
<dbReference type="NCBIfam" id="TIGR00254">
    <property type="entry name" value="GGDEF"/>
    <property type="match status" value="1"/>
</dbReference>
<dbReference type="CDD" id="cd00130">
    <property type="entry name" value="PAS"/>
    <property type="match status" value="1"/>
</dbReference>
<feature type="transmembrane region" description="Helical" evidence="1">
    <location>
        <begin position="366"/>
        <end position="384"/>
    </location>
</feature>
<accession>A0A081BAF6</accession>
<dbReference type="InterPro" id="IPR052155">
    <property type="entry name" value="Biofilm_reg_signaling"/>
</dbReference>
<dbReference type="CDD" id="cd01948">
    <property type="entry name" value="EAL"/>
    <property type="match status" value="1"/>
</dbReference>
<comment type="caution">
    <text evidence="5">The sequence shown here is derived from an EMBL/GenBank/DDBJ whole genome shotgun (WGS) entry which is preliminary data.</text>
</comment>
<feature type="domain" description="GGDEF" evidence="4">
    <location>
        <begin position="561"/>
        <end position="694"/>
    </location>
</feature>
<dbReference type="InterPro" id="IPR035919">
    <property type="entry name" value="EAL_sf"/>
</dbReference>
<keyword evidence="2" id="KW-0732">Signal</keyword>
<keyword evidence="1" id="KW-0472">Membrane</keyword>
<gene>
    <name evidence="5" type="ORF">M2A_1523</name>
</gene>
<feature type="transmembrane region" description="Helical" evidence="1">
    <location>
        <begin position="304"/>
        <end position="322"/>
    </location>
</feature>
<dbReference type="InterPro" id="IPR000160">
    <property type="entry name" value="GGDEF_dom"/>
</dbReference>
<dbReference type="PROSITE" id="PS50887">
    <property type="entry name" value="GGDEF"/>
    <property type="match status" value="1"/>
</dbReference>
<sequence>MIFSVSLIRRVLVVCGLLLTGAAHAPGAWALDAIAVEEGAAVTELTDFTERYEAAGRRLSIETPEGGQLVLSAGEEAEGGGEWWLLALRNRSDAPVERVLLNRHGLLAGSGLFWPTPASGRIERAEFVGGGPFGIETRLHSQRIALTIPPQTTLTLALHTQEDTPADLQLWHPEALFLFEQRLALLNGVFLGIGGVLFVYLTTLYLLTGAPQTARAAALMAAGVFTLAVSFGYLGSILGVSPVLEGRVRFFSHGLLLLTGLYFGLNQLALKHHAPRLEQAVRYACYGLGAVLLMTLAWPEAGGGFIRAGFALALIGGSLAAFRLAEHGVRAAQLWLPGLFFFDLAALLAGITALSSAMNGMMMEPVIAGLFIIGAALTAFAIAYQVQTQRRRTDPVILQAEQRHAFALAGARTSVWDWDILEDRLYVSPLLEAELGLETGALCGSELIWRERMHGEDRETYRNMLNTYIAQGDAFFRMEFRLRNEADEYGWFALQATCIAGEEGYAVRCTGTVEDVTIQHMSEDRLLYDAVHDNLTGLPNRVLFLDRLSRAVRRTDVLDRPRAALIVIDLDRFRSVNNAFGHGAGDMMLITLARRLEALVGPEDTVARTEGDEFSILLVGDTAPEDAYQRAEAILDVLGQPIDMQGREVFPAASAGIAICEDRHERPEDVLKEAELALFHAKRSGKANIELFTPELREELRDQVPLEHDLRRALERKELEAYYQPIMCLSDGRVAGFEALLRWHHPAYGLLTPDDFIPLAEETGLIVEIGRFVLGQAAHDLAGWQKLFPLQRPLFVSVNVSSRQLLRHDLIQDLEEFLSKTSIAPESLKLEVTESLVMENPELAARMLHRVKKKGAGLSLDDFGTGYSSLSYLQRFPFDTLKIDRSFVSESLHNEETMVIVKAMVTLAKGLGLDVVAEGVETDEQAAKMMSLRCDFAQGFRYGKAMTSSEAVKFIAHHWQH</sequence>
<dbReference type="EMBL" id="BBIO01000006">
    <property type="protein sequence ID" value="GAK45024.1"/>
    <property type="molecule type" value="Genomic_DNA"/>
</dbReference>
<dbReference type="Proteomes" id="UP000028702">
    <property type="component" value="Unassembled WGS sequence"/>
</dbReference>
<dbReference type="InterPro" id="IPR000014">
    <property type="entry name" value="PAS"/>
</dbReference>
<dbReference type="InterPro" id="IPR035965">
    <property type="entry name" value="PAS-like_dom_sf"/>
</dbReference>
<dbReference type="InterPro" id="IPR001633">
    <property type="entry name" value="EAL_dom"/>
</dbReference>
<dbReference type="InterPro" id="IPR029787">
    <property type="entry name" value="Nucleotide_cyclase"/>
</dbReference>
<dbReference type="SUPFAM" id="SSF55785">
    <property type="entry name" value="PYP-like sensor domain (PAS domain)"/>
    <property type="match status" value="1"/>
</dbReference>
<feature type="transmembrane region" description="Helical" evidence="1">
    <location>
        <begin position="280"/>
        <end position="298"/>
    </location>
</feature>
<keyword evidence="1" id="KW-0812">Transmembrane</keyword>
<dbReference type="RefSeq" id="WP_045445269.1">
    <property type="nucleotide sequence ID" value="NZ_BBIO01000006.1"/>
</dbReference>
<dbReference type="STRING" id="1333998.M2A_1523"/>
<evidence type="ECO:0000259" key="4">
    <source>
        <dbReference type="PROSITE" id="PS50887"/>
    </source>
</evidence>
<proteinExistence type="predicted"/>
<dbReference type="PANTHER" id="PTHR44757">
    <property type="entry name" value="DIGUANYLATE CYCLASE DGCP"/>
    <property type="match status" value="1"/>
</dbReference>
<evidence type="ECO:0000313" key="6">
    <source>
        <dbReference type="Proteomes" id="UP000028702"/>
    </source>
</evidence>
<dbReference type="Gene3D" id="3.20.20.450">
    <property type="entry name" value="EAL domain"/>
    <property type="match status" value="1"/>
</dbReference>
<dbReference type="Pfam" id="PF00990">
    <property type="entry name" value="GGDEF"/>
    <property type="match status" value="1"/>
</dbReference>
<feature type="domain" description="EAL" evidence="3">
    <location>
        <begin position="703"/>
        <end position="959"/>
    </location>
</feature>
<dbReference type="PROSITE" id="PS50883">
    <property type="entry name" value="EAL"/>
    <property type="match status" value="1"/>
</dbReference>
<feature type="signal peptide" evidence="2">
    <location>
        <begin position="1"/>
        <end position="25"/>
    </location>
</feature>
<dbReference type="Gene3D" id="3.30.450.20">
    <property type="entry name" value="PAS domain"/>
    <property type="match status" value="1"/>
</dbReference>
<feature type="chain" id="PRO_5001754992" evidence="2">
    <location>
        <begin position="26"/>
        <end position="961"/>
    </location>
</feature>
<feature type="transmembrane region" description="Helical" evidence="1">
    <location>
        <begin position="219"/>
        <end position="244"/>
    </location>
</feature>
<dbReference type="FunFam" id="3.20.20.450:FF:000001">
    <property type="entry name" value="Cyclic di-GMP phosphodiesterase yahA"/>
    <property type="match status" value="1"/>
</dbReference>